<organism evidence="3">
    <name type="scientific">Blackfly microvirus SF02</name>
    <dbReference type="NCBI Taxonomy" id="2576452"/>
    <lineage>
        <taxon>Viruses</taxon>
        <taxon>Monodnaviria</taxon>
        <taxon>Sangervirae</taxon>
        <taxon>Phixviricota</taxon>
        <taxon>Malgrandaviricetes</taxon>
        <taxon>Petitvirales</taxon>
        <taxon>Microviridae</taxon>
        <taxon>Microvirus</taxon>
    </lineage>
</organism>
<feature type="region of interest" description="Disordered" evidence="2">
    <location>
        <begin position="1"/>
        <end position="26"/>
    </location>
</feature>
<evidence type="ECO:0000256" key="1">
    <source>
        <dbReference type="SAM" id="Coils"/>
    </source>
</evidence>
<reference evidence="3" key="1">
    <citation type="submission" date="2018-12" db="EMBL/GenBank/DDBJ databases">
        <title>Singled stranded DNA viruses identified in blackflies (Austrosimulium ungulatum) sampled in New Zealand.</title>
        <authorList>
            <person name="Kraberger S."/>
            <person name="Fontenele R.S."/>
            <person name="Schmidlin K."/>
            <person name="Walters M."/>
            <person name="Varsani A."/>
        </authorList>
    </citation>
    <scope>NUCLEOTIDE SEQUENCE [LARGE SCALE GENOMIC DNA]</scope>
    <source>
        <strain evidence="3">028</strain>
    </source>
</reference>
<sequence length="182" mass="19924">MTTKQQHKMPDGEIQYKDIPQWKTPNNHDTNFESDRTALYCNDISLTQQQFKEEADINNIINKFLQGGMPPPPVLPEHFADLSEKLTYLDVETKLAEANAIFYGLPAEIRSESNNSPSIWADKVSKAVEKRDGDKLNELGVALPERIAAEQAAQAAQEAAKAAEAATKAAAAETAAKATKGL</sequence>
<dbReference type="EMBL" id="MK249141">
    <property type="protein sequence ID" value="QCQ84641.1"/>
    <property type="molecule type" value="Genomic_DNA"/>
</dbReference>
<evidence type="ECO:0000256" key="2">
    <source>
        <dbReference type="SAM" id="MobiDB-lite"/>
    </source>
</evidence>
<name>A0A4P8PJN0_9VIRU</name>
<dbReference type="Pfam" id="PF09675">
    <property type="entry name" value="Chlamy_scaf"/>
    <property type="match status" value="1"/>
</dbReference>
<dbReference type="Proteomes" id="UP000324721">
    <property type="component" value="Segment"/>
</dbReference>
<protein>
    <submittedName>
        <fullName evidence="3">Internal scaffolding protein</fullName>
    </submittedName>
</protein>
<proteinExistence type="predicted"/>
<keyword evidence="1" id="KW-0175">Coiled coil</keyword>
<dbReference type="InterPro" id="IPR014131">
    <property type="entry name" value="Chlamydia_phage_Vp3"/>
</dbReference>
<evidence type="ECO:0000313" key="3">
    <source>
        <dbReference type="EMBL" id="QCQ84641.1"/>
    </source>
</evidence>
<feature type="coiled-coil region" evidence="1">
    <location>
        <begin position="146"/>
        <end position="173"/>
    </location>
</feature>
<accession>A0A4P8PJN0</accession>